<comment type="caution">
    <text evidence="2">The sequence shown here is derived from an EMBL/GenBank/DDBJ whole genome shotgun (WGS) entry which is preliminary data.</text>
</comment>
<dbReference type="InterPro" id="IPR022137">
    <property type="entry name" value="Znf_prot_DUF3669"/>
</dbReference>
<sequence>MDQCESALVLKRADGLPDRSIENEANTHKHILSCIEASGDLHGSNAFGSSFYVNIPSHTAFLNPGAPTWGDILPRLPADSNPCQALVSERILPLPRAVRKLIVERFWNGPADKMDSIIDDKRNEHCLIRPYLGRRRTGANSTGGHGRSMLRSISLRNYPLHIDQMEALGLPTHEYASAMADALAFLLWVAEIDACDVEYVLARPRSGNASLGTHCFTGSSSLGPHALWVLDFDCCKPLPMTREGVHRAVERFWRNDPFYPNPDTKCEEDELLWEIFRGRFLDTSGKIMASKEDSRDMLDLPEQFIKRIIKTIGMYSKRVPTDSPT</sequence>
<gene>
    <name evidence="2" type="ORF">B0T24DRAFT_693597</name>
</gene>
<dbReference type="PANTHER" id="PTHR40780">
    <property type="entry name" value="DUF3669 DOMAIN-CONTAINING PROTEIN"/>
    <property type="match status" value="1"/>
</dbReference>
<dbReference type="EMBL" id="JAULSN010000017">
    <property type="protein sequence ID" value="KAK3358341.1"/>
    <property type="molecule type" value="Genomic_DNA"/>
</dbReference>
<dbReference type="Pfam" id="PF12417">
    <property type="entry name" value="DUF3669"/>
    <property type="match status" value="1"/>
</dbReference>
<dbReference type="AlphaFoldDB" id="A0AAE0JRZ6"/>
<dbReference type="Proteomes" id="UP001287356">
    <property type="component" value="Unassembled WGS sequence"/>
</dbReference>
<feature type="domain" description="DUF3669" evidence="1">
    <location>
        <begin position="227"/>
        <end position="291"/>
    </location>
</feature>
<protein>
    <submittedName>
        <fullName evidence="2">Zinc finger protein-domain-containing protein</fullName>
    </submittedName>
</protein>
<evidence type="ECO:0000313" key="3">
    <source>
        <dbReference type="Proteomes" id="UP001287356"/>
    </source>
</evidence>
<evidence type="ECO:0000313" key="2">
    <source>
        <dbReference type="EMBL" id="KAK3358341.1"/>
    </source>
</evidence>
<accession>A0AAE0JRZ6</accession>
<proteinExistence type="predicted"/>
<reference evidence="2" key="2">
    <citation type="submission" date="2023-06" db="EMBL/GenBank/DDBJ databases">
        <authorList>
            <consortium name="Lawrence Berkeley National Laboratory"/>
            <person name="Haridas S."/>
            <person name="Hensen N."/>
            <person name="Bonometti L."/>
            <person name="Westerberg I."/>
            <person name="Brannstrom I.O."/>
            <person name="Guillou S."/>
            <person name="Cros-Aarteil S."/>
            <person name="Calhoun S."/>
            <person name="Kuo A."/>
            <person name="Mondo S."/>
            <person name="Pangilinan J."/>
            <person name="Riley R."/>
            <person name="Labutti K."/>
            <person name="Andreopoulos B."/>
            <person name="Lipzen A."/>
            <person name="Chen C."/>
            <person name="Yanf M."/>
            <person name="Daum C."/>
            <person name="Ng V."/>
            <person name="Clum A."/>
            <person name="Steindorff A."/>
            <person name="Ohm R."/>
            <person name="Martin F."/>
            <person name="Silar P."/>
            <person name="Natvig D."/>
            <person name="Lalanne C."/>
            <person name="Gautier V."/>
            <person name="Ament-Velasquez S.L."/>
            <person name="Kruys A."/>
            <person name="Hutchinson M.I."/>
            <person name="Powell A.J."/>
            <person name="Barry K."/>
            <person name="Miller A.N."/>
            <person name="Grigoriev I.V."/>
            <person name="Debuchy R."/>
            <person name="Gladieux P."/>
            <person name="Thoren M.H."/>
            <person name="Johannesson H."/>
        </authorList>
    </citation>
    <scope>NUCLEOTIDE SEQUENCE</scope>
    <source>
        <strain evidence="2">CBS 958.72</strain>
    </source>
</reference>
<organism evidence="2 3">
    <name type="scientific">Lasiosphaeria ovina</name>
    <dbReference type="NCBI Taxonomy" id="92902"/>
    <lineage>
        <taxon>Eukaryota</taxon>
        <taxon>Fungi</taxon>
        <taxon>Dikarya</taxon>
        <taxon>Ascomycota</taxon>
        <taxon>Pezizomycotina</taxon>
        <taxon>Sordariomycetes</taxon>
        <taxon>Sordariomycetidae</taxon>
        <taxon>Sordariales</taxon>
        <taxon>Lasiosphaeriaceae</taxon>
        <taxon>Lasiosphaeria</taxon>
    </lineage>
</organism>
<dbReference type="PANTHER" id="PTHR40780:SF3">
    <property type="entry name" value="DUF3669 DOMAIN-CONTAINING PROTEIN"/>
    <property type="match status" value="1"/>
</dbReference>
<name>A0AAE0JRZ6_9PEZI</name>
<reference evidence="2" key="1">
    <citation type="journal article" date="2023" name="Mol. Phylogenet. Evol.">
        <title>Genome-scale phylogeny and comparative genomics of the fungal order Sordariales.</title>
        <authorList>
            <person name="Hensen N."/>
            <person name="Bonometti L."/>
            <person name="Westerberg I."/>
            <person name="Brannstrom I.O."/>
            <person name="Guillou S."/>
            <person name="Cros-Aarteil S."/>
            <person name="Calhoun S."/>
            <person name="Haridas S."/>
            <person name="Kuo A."/>
            <person name="Mondo S."/>
            <person name="Pangilinan J."/>
            <person name="Riley R."/>
            <person name="LaButti K."/>
            <person name="Andreopoulos B."/>
            <person name="Lipzen A."/>
            <person name="Chen C."/>
            <person name="Yan M."/>
            <person name="Daum C."/>
            <person name="Ng V."/>
            <person name="Clum A."/>
            <person name="Steindorff A."/>
            <person name="Ohm R.A."/>
            <person name="Martin F."/>
            <person name="Silar P."/>
            <person name="Natvig D.O."/>
            <person name="Lalanne C."/>
            <person name="Gautier V."/>
            <person name="Ament-Velasquez S.L."/>
            <person name="Kruys A."/>
            <person name="Hutchinson M.I."/>
            <person name="Powell A.J."/>
            <person name="Barry K."/>
            <person name="Miller A.N."/>
            <person name="Grigoriev I.V."/>
            <person name="Debuchy R."/>
            <person name="Gladieux P."/>
            <person name="Hiltunen Thoren M."/>
            <person name="Johannesson H."/>
        </authorList>
    </citation>
    <scope>NUCLEOTIDE SEQUENCE</scope>
    <source>
        <strain evidence="2">CBS 958.72</strain>
    </source>
</reference>
<keyword evidence="3" id="KW-1185">Reference proteome</keyword>
<evidence type="ECO:0000259" key="1">
    <source>
        <dbReference type="Pfam" id="PF12417"/>
    </source>
</evidence>